<protein>
    <submittedName>
        <fullName evidence="1">Uncharacterized protein</fullName>
    </submittedName>
</protein>
<evidence type="ECO:0000313" key="1">
    <source>
        <dbReference type="EMBL" id="KAH7978189.1"/>
    </source>
</evidence>
<keyword evidence="2" id="KW-1185">Reference proteome</keyword>
<proteinExistence type="predicted"/>
<accession>A0ACB8DV29</accession>
<organism evidence="1 2">
    <name type="scientific">Dermacentor silvarum</name>
    <name type="common">Tick</name>
    <dbReference type="NCBI Taxonomy" id="543639"/>
    <lineage>
        <taxon>Eukaryota</taxon>
        <taxon>Metazoa</taxon>
        <taxon>Ecdysozoa</taxon>
        <taxon>Arthropoda</taxon>
        <taxon>Chelicerata</taxon>
        <taxon>Arachnida</taxon>
        <taxon>Acari</taxon>
        <taxon>Parasitiformes</taxon>
        <taxon>Ixodida</taxon>
        <taxon>Ixodoidea</taxon>
        <taxon>Ixodidae</taxon>
        <taxon>Rhipicephalinae</taxon>
        <taxon>Dermacentor</taxon>
    </lineage>
</organism>
<comment type="caution">
    <text evidence="1">The sequence shown here is derived from an EMBL/GenBank/DDBJ whole genome shotgun (WGS) entry which is preliminary data.</text>
</comment>
<gene>
    <name evidence="1" type="ORF">HPB49_004784</name>
</gene>
<dbReference type="Proteomes" id="UP000821865">
    <property type="component" value="Chromosome 1"/>
</dbReference>
<name>A0ACB8DV29_DERSI</name>
<dbReference type="EMBL" id="CM023470">
    <property type="protein sequence ID" value="KAH7978189.1"/>
    <property type="molecule type" value="Genomic_DNA"/>
</dbReference>
<sequence length="297" mass="32514">MERECLAAQVRQALMVAPISTFEASSAPTTEANMAASFAHAGITGTRSTTVTTLATTLRFEGFRYMQSPHEFLEGVQNFRVMADITSGDRVRRLIATALDGSAKLWYRFAGPFDSWDAFADASRKEFASVEEKLRLKEEVDRRTQHPEEILNSEWVGSVARRRATWEAPEQVVGSARRKEEPTPSQIRANYVRDAHSSALLGHTGCPAREIRPPRVATLKNESGTAARPLAPAASLPGAARWLAALKLRAAPAMAGARTAEQQRASGRDELPGPGMRAARLPSQGTRARRHALATRR</sequence>
<evidence type="ECO:0000313" key="2">
    <source>
        <dbReference type="Proteomes" id="UP000821865"/>
    </source>
</evidence>
<reference evidence="1" key="1">
    <citation type="submission" date="2020-05" db="EMBL/GenBank/DDBJ databases">
        <title>Large-scale comparative analyses of tick genomes elucidate their genetic diversity and vector capacities.</title>
        <authorList>
            <person name="Jia N."/>
            <person name="Wang J."/>
            <person name="Shi W."/>
            <person name="Du L."/>
            <person name="Sun Y."/>
            <person name="Zhan W."/>
            <person name="Jiang J."/>
            <person name="Wang Q."/>
            <person name="Zhang B."/>
            <person name="Ji P."/>
            <person name="Sakyi L.B."/>
            <person name="Cui X."/>
            <person name="Yuan T."/>
            <person name="Jiang B."/>
            <person name="Yang W."/>
            <person name="Lam T.T.-Y."/>
            <person name="Chang Q."/>
            <person name="Ding S."/>
            <person name="Wang X."/>
            <person name="Zhu J."/>
            <person name="Ruan X."/>
            <person name="Zhao L."/>
            <person name="Wei J."/>
            <person name="Que T."/>
            <person name="Du C."/>
            <person name="Cheng J."/>
            <person name="Dai P."/>
            <person name="Han X."/>
            <person name="Huang E."/>
            <person name="Gao Y."/>
            <person name="Liu J."/>
            <person name="Shao H."/>
            <person name="Ye R."/>
            <person name="Li L."/>
            <person name="Wei W."/>
            <person name="Wang X."/>
            <person name="Wang C."/>
            <person name="Yang T."/>
            <person name="Huo Q."/>
            <person name="Li W."/>
            <person name="Guo W."/>
            <person name="Chen H."/>
            <person name="Zhou L."/>
            <person name="Ni X."/>
            <person name="Tian J."/>
            <person name="Zhou Y."/>
            <person name="Sheng Y."/>
            <person name="Liu T."/>
            <person name="Pan Y."/>
            <person name="Xia L."/>
            <person name="Li J."/>
            <person name="Zhao F."/>
            <person name="Cao W."/>
        </authorList>
    </citation>
    <scope>NUCLEOTIDE SEQUENCE</scope>
    <source>
        <strain evidence="1">Dsil-2018</strain>
    </source>
</reference>